<sequence>ASSAITKLLPGKEELVNEVQFLILTGGALTDFRMPYRVEAVWFWGGSFRIDKKPRLA</sequence>
<name>X1V550_9ZZZZ</name>
<accession>X1V550</accession>
<feature type="non-terminal residue" evidence="1">
    <location>
        <position position="1"/>
    </location>
</feature>
<proteinExistence type="predicted"/>
<reference evidence="1" key="1">
    <citation type="journal article" date="2014" name="Front. Microbiol.">
        <title>High frequency of phylogenetically diverse reductive dehalogenase-homologous genes in deep subseafloor sedimentary metagenomes.</title>
        <authorList>
            <person name="Kawai M."/>
            <person name="Futagami T."/>
            <person name="Toyoda A."/>
            <person name="Takaki Y."/>
            <person name="Nishi S."/>
            <person name="Hori S."/>
            <person name="Arai W."/>
            <person name="Tsubouchi T."/>
            <person name="Morono Y."/>
            <person name="Uchiyama I."/>
            <person name="Ito T."/>
            <person name="Fujiyama A."/>
            <person name="Inagaki F."/>
            <person name="Takami H."/>
        </authorList>
    </citation>
    <scope>NUCLEOTIDE SEQUENCE</scope>
    <source>
        <strain evidence="1">Expedition CK06-06</strain>
    </source>
</reference>
<evidence type="ECO:0000313" key="1">
    <source>
        <dbReference type="EMBL" id="GAJ24913.1"/>
    </source>
</evidence>
<dbReference type="AlphaFoldDB" id="X1V550"/>
<organism evidence="1">
    <name type="scientific">marine sediment metagenome</name>
    <dbReference type="NCBI Taxonomy" id="412755"/>
    <lineage>
        <taxon>unclassified sequences</taxon>
        <taxon>metagenomes</taxon>
        <taxon>ecological metagenomes</taxon>
    </lineage>
</organism>
<dbReference type="EMBL" id="BARW01036208">
    <property type="protein sequence ID" value="GAJ24913.1"/>
    <property type="molecule type" value="Genomic_DNA"/>
</dbReference>
<gene>
    <name evidence="1" type="ORF">S12H4_56271</name>
</gene>
<comment type="caution">
    <text evidence="1">The sequence shown here is derived from an EMBL/GenBank/DDBJ whole genome shotgun (WGS) entry which is preliminary data.</text>
</comment>
<protein>
    <submittedName>
        <fullName evidence="1">Uncharacterized protein</fullName>
    </submittedName>
</protein>